<comment type="subcellular location">
    <subcellularLocation>
        <location evidence="1">Endoplasmic reticulum</location>
    </subcellularLocation>
</comment>
<evidence type="ECO:0000256" key="3">
    <source>
        <dbReference type="ARBA" id="ARBA00022448"/>
    </source>
</evidence>
<dbReference type="InterPro" id="IPR001680">
    <property type="entry name" value="WD40_rpt"/>
</dbReference>
<keyword evidence="8" id="KW-0653">Protein transport</keyword>
<evidence type="ECO:0000256" key="6">
    <source>
        <dbReference type="ARBA" id="ARBA00022824"/>
    </source>
</evidence>
<reference evidence="10 11" key="1">
    <citation type="submission" date="2024-08" db="EMBL/GenBank/DDBJ databases">
        <title>Gnathostoma spinigerum genome.</title>
        <authorList>
            <person name="Gonzalez-Bertolin B."/>
            <person name="Monzon S."/>
            <person name="Zaballos A."/>
            <person name="Jimenez P."/>
            <person name="Dekumyoy P."/>
            <person name="Varona S."/>
            <person name="Cuesta I."/>
            <person name="Sumanam S."/>
            <person name="Adisakwattana P."/>
            <person name="Gasser R.B."/>
            <person name="Hernandez-Gonzalez A."/>
            <person name="Young N.D."/>
            <person name="Perteguer M.J."/>
        </authorList>
    </citation>
    <scope>NUCLEOTIDE SEQUENCE [LARGE SCALE GENOMIC DNA]</scope>
    <source>
        <strain evidence="10">AL3</strain>
        <tissue evidence="10">Liver</tissue>
    </source>
</reference>
<dbReference type="Pfam" id="PF00400">
    <property type="entry name" value="WD40"/>
    <property type="match status" value="3"/>
</dbReference>
<sequence length="531" mass="58945">MTRHRKACCQIGITTWSGNSVEDEGLIISSASWSNGSEGRPTSTFCFSPLSDIYHAPSLNQARSSQYGGKFNDLAWTSFVSAACPSSILVAGGEDGLVSVYDSSYIVQGGECEMLAENRYHTGSVLSVNISKVDSRWLCSGDANGTVLLWDLTKPSYPMSLGRAYTASSLKQVAWNRCEMSVLASVLDNCVCVRDCRQPESTVLCLADQKHCVDSIWRCMSWHPHNSFSLCVASQNEDSTIQLWDMRFTSIPMFSYRPHSKGIYAIDWCPFDPAYLVSGGADSHILFHDPTNGRGVGICTAKGWVCQLMWCCRDPSLLAVSYYNEPVEVLSLLPLTSSMPSFADQWNDSEDFHLAVPASWMSTGSSGATFSFGKKLCCFAVSDEKNVSRSTVEIQKVDPDPFIHRAATSILYALEQNELLSFCDEQIRNCESCEFTLIWQYLRDAADSDTHRNRVTRIKKEISQRLDENVKKSVSQISGVEWNAVISNDFALVRNSLSSEAHNKTNCASVKSDVELRTLSKLLRFGYTIAF</sequence>
<dbReference type="InterPro" id="IPR015943">
    <property type="entry name" value="WD40/YVTN_repeat-like_dom_sf"/>
</dbReference>
<dbReference type="InterPro" id="IPR040251">
    <property type="entry name" value="SEC31-like"/>
</dbReference>
<dbReference type="InterPro" id="IPR019775">
    <property type="entry name" value="WD40_repeat_CS"/>
</dbReference>
<evidence type="ECO:0000256" key="1">
    <source>
        <dbReference type="ARBA" id="ARBA00004240"/>
    </source>
</evidence>
<name>A0ABD6EX06_9BILA</name>
<evidence type="ECO:0000256" key="9">
    <source>
        <dbReference type="PROSITE-ProRule" id="PRU00221"/>
    </source>
</evidence>
<dbReference type="Gene3D" id="1.25.40.1030">
    <property type="match status" value="1"/>
</dbReference>
<evidence type="ECO:0000256" key="8">
    <source>
        <dbReference type="ARBA" id="ARBA00022927"/>
    </source>
</evidence>
<protein>
    <submittedName>
        <fullName evidence="10">Uncharacterized protein</fullName>
    </submittedName>
</protein>
<feature type="repeat" description="WD" evidence="9">
    <location>
        <begin position="118"/>
        <end position="160"/>
    </location>
</feature>
<evidence type="ECO:0000313" key="10">
    <source>
        <dbReference type="EMBL" id="MFH4983881.1"/>
    </source>
</evidence>
<evidence type="ECO:0000256" key="5">
    <source>
        <dbReference type="ARBA" id="ARBA00022737"/>
    </source>
</evidence>
<dbReference type="Gene3D" id="2.130.10.10">
    <property type="entry name" value="YVTN repeat-like/Quinoprotein amine dehydrogenase"/>
    <property type="match status" value="1"/>
</dbReference>
<keyword evidence="6" id="KW-0256">Endoplasmic reticulum</keyword>
<keyword evidence="4 9" id="KW-0853">WD repeat</keyword>
<dbReference type="AlphaFoldDB" id="A0ABD6EX06"/>
<keyword evidence="3" id="KW-0813">Transport</keyword>
<dbReference type="Proteomes" id="UP001608902">
    <property type="component" value="Unassembled WGS sequence"/>
</dbReference>
<dbReference type="PANTHER" id="PTHR13923">
    <property type="entry name" value="SEC31-RELATED PROTEIN"/>
    <property type="match status" value="1"/>
</dbReference>
<keyword evidence="7" id="KW-0931">ER-Golgi transport</keyword>
<dbReference type="GO" id="GO:0005783">
    <property type="term" value="C:endoplasmic reticulum"/>
    <property type="evidence" value="ECO:0007669"/>
    <property type="project" value="UniProtKB-SubCell"/>
</dbReference>
<dbReference type="GO" id="GO:0015031">
    <property type="term" value="P:protein transport"/>
    <property type="evidence" value="ECO:0007669"/>
    <property type="project" value="UniProtKB-KW"/>
</dbReference>
<dbReference type="GO" id="GO:0016192">
    <property type="term" value="P:vesicle-mediated transport"/>
    <property type="evidence" value="ECO:0007669"/>
    <property type="project" value="UniProtKB-KW"/>
</dbReference>
<dbReference type="PANTHER" id="PTHR13923:SF11">
    <property type="entry name" value="SECRETORY 31, ISOFORM D"/>
    <property type="match status" value="1"/>
</dbReference>
<dbReference type="EMBL" id="JBGFUD010014251">
    <property type="protein sequence ID" value="MFH4983881.1"/>
    <property type="molecule type" value="Genomic_DNA"/>
</dbReference>
<evidence type="ECO:0000256" key="7">
    <source>
        <dbReference type="ARBA" id="ARBA00022892"/>
    </source>
</evidence>
<dbReference type="SMART" id="SM00320">
    <property type="entry name" value="WD40"/>
    <property type="match status" value="4"/>
</dbReference>
<comment type="caution">
    <text evidence="10">The sequence shown here is derived from an EMBL/GenBank/DDBJ whole genome shotgun (WGS) entry which is preliminary data.</text>
</comment>
<proteinExistence type="inferred from homology"/>
<dbReference type="SUPFAM" id="SSF50978">
    <property type="entry name" value="WD40 repeat-like"/>
    <property type="match status" value="1"/>
</dbReference>
<dbReference type="PROSITE" id="PS50082">
    <property type="entry name" value="WD_REPEATS_2"/>
    <property type="match status" value="1"/>
</dbReference>
<evidence type="ECO:0000256" key="4">
    <source>
        <dbReference type="ARBA" id="ARBA00022574"/>
    </source>
</evidence>
<keyword evidence="5" id="KW-0677">Repeat</keyword>
<evidence type="ECO:0000256" key="2">
    <source>
        <dbReference type="ARBA" id="ARBA00009358"/>
    </source>
</evidence>
<comment type="similarity">
    <text evidence="2">Belongs to the WD repeat SEC31 family.</text>
</comment>
<dbReference type="PROSITE" id="PS00678">
    <property type="entry name" value="WD_REPEATS_1"/>
    <property type="match status" value="1"/>
</dbReference>
<organism evidence="10 11">
    <name type="scientific">Gnathostoma spinigerum</name>
    <dbReference type="NCBI Taxonomy" id="75299"/>
    <lineage>
        <taxon>Eukaryota</taxon>
        <taxon>Metazoa</taxon>
        <taxon>Ecdysozoa</taxon>
        <taxon>Nematoda</taxon>
        <taxon>Chromadorea</taxon>
        <taxon>Rhabditida</taxon>
        <taxon>Spirurina</taxon>
        <taxon>Gnathostomatomorpha</taxon>
        <taxon>Gnathostomatoidea</taxon>
        <taxon>Gnathostomatidae</taxon>
        <taxon>Gnathostoma</taxon>
    </lineage>
</organism>
<keyword evidence="11" id="KW-1185">Reference proteome</keyword>
<gene>
    <name evidence="10" type="ORF">AB6A40_010590</name>
</gene>
<evidence type="ECO:0000313" key="11">
    <source>
        <dbReference type="Proteomes" id="UP001608902"/>
    </source>
</evidence>
<dbReference type="InterPro" id="IPR036322">
    <property type="entry name" value="WD40_repeat_dom_sf"/>
</dbReference>
<accession>A0ABD6EX06</accession>